<dbReference type="Pfam" id="PF24828">
    <property type="entry name" value="DUF7713"/>
    <property type="match status" value="1"/>
</dbReference>
<evidence type="ECO:0000259" key="1">
    <source>
        <dbReference type="Pfam" id="PF24734"/>
    </source>
</evidence>
<comment type="caution">
    <text evidence="4">The sequence shown here is derived from an EMBL/GenBank/DDBJ whole genome shotgun (WGS) entry which is preliminary data.</text>
</comment>
<dbReference type="InterPro" id="IPR056102">
    <property type="entry name" value="DUF7685"/>
</dbReference>
<evidence type="ECO:0000259" key="3">
    <source>
        <dbReference type="Pfam" id="PF24828"/>
    </source>
</evidence>
<sequence>MECTICGNTPVRVQFDGQPLCIDCYNAMMAEEFGVDLPKLPKTFSVDDVNGVQRIFEVERRVMATAIVLTARERWEHGYEFEVDGELVADQHTLFDQLKEKTKRGLSKTYLESGEYPSGAPYISVKGNHLKGVLSYNETDSEAPLVIIDGKPYTWEEVGRLLQAFEGFQVKIEMKDLADEWDD</sequence>
<dbReference type="EMBL" id="BJYL01000003">
    <property type="protein sequence ID" value="GEN81830.1"/>
    <property type="molecule type" value="Genomic_DNA"/>
</dbReference>
<keyword evidence="5" id="KW-1185">Reference proteome</keyword>
<gene>
    <name evidence="4" type="ORF">SLU01_01420</name>
</gene>
<name>A0A511Z319_9BACL</name>
<dbReference type="InterPro" id="IPR056130">
    <property type="entry name" value="DUF7713"/>
</dbReference>
<organism evidence="4 5">
    <name type="scientific">Sporosarcina luteola</name>
    <dbReference type="NCBI Taxonomy" id="582850"/>
    <lineage>
        <taxon>Bacteria</taxon>
        <taxon>Bacillati</taxon>
        <taxon>Bacillota</taxon>
        <taxon>Bacilli</taxon>
        <taxon>Bacillales</taxon>
        <taxon>Caryophanaceae</taxon>
        <taxon>Sporosarcina</taxon>
    </lineage>
</organism>
<evidence type="ECO:0000259" key="2">
    <source>
        <dbReference type="Pfam" id="PF24735"/>
    </source>
</evidence>
<proteinExistence type="predicted"/>
<dbReference type="InterPro" id="IPR056103">
    <property type="entry name" value="DUF7686"/>
</dbReference>
<accession>A0A511Z319</accession>
<feature type="domain" description="DUF7713" evidence="3">
    <location>
        <begin position="110"/>
        <end position="179"/>
    </location>
</feature>
<evidence type="ECO:0000313" key="5">
    <source>
        <dbReference type="Proteomes" id="UP000321901"/>
    </source>
</evidence>
<evidence type="ECO:0000313" key="4">
    <source>
        <dbReference type="EMBL" id="GEN81830.1"/>
    </source>
</evidence>
<protein>
    <submittedName>
        <fullName evidence="4">Uncharacterized protein</fullName>
    </submittedName>
</protein>
<dbReference type="Proteomes" id="UP000321901">
    <property type="component" value="Unassembled WGS sequence"/>
</dbReference>
<reference evidence="4 5" key="1">
    <citation type="submission" date="2019-07" db="EMBL/GenBank/DDBJ databases">
        <title>Whole genome shotgun sequence of Sporosarcina luteola NBRC 105378.</title>
        <authorList>
            <person name="Hosoyama A."/>
            <person name="Uohara A."/>
            <person name="Ohji S."/>
            <person name="Ichikawa N."/>
        </authorList>
    </citation>
    <scope>NUCLEOTIDE SEQUENCE [LARGE SCALE GENOMIC DNA]</scope>
    <source>
        <strain evidence="4 5">NBRC 105378</strain>
    </source>
</reference>
<dbReference type="Pfam" id="PF24735">
    <property type="entry name" value="DUF7686"/>
    <property type="match status" value="1"/>
</dbReference>
<dbReference type="AlphaFoldDB" id="A0A511Z319"/>
<feature type="domain" description="DUF7685" evidence="1">
    <location>
        <begin position="3"/>
        <end position="36"/>
    </location>
</feature>
<dbReference type="Pfam" id="PF24734">
    <property type="entry name" value="DUF7685"/>
    <property type="match status" value="1"/>
</dbReference>
<feature type="domain" description="DUF7686" evidence="2">
    <location>
        <begin position="39"/>
        <end position="107"/>
    </location>
</feature>